<feature type="compositionally biased region" description="Low complexity" evidence="1">
    <location>
        <begin position="65"/>
        <end position="75"/>
    </location>
</feature>
<proteinExistence type="predicted"/>
<evidence type="ECO:0000313" key="3">
    <source>
        <dbReference type="Proteomes" id="UP000747399"/>
    </source>
</evidence>
<feature type="compositionally biased region" description="Low complexity" evidence="1">
    <location>
        <begin position="89"/>
        <end position="104"/>
    </location>
</feature>
<protein>
    <submittedName>
        <fullName evidence="2">Uncharacterized protein</fullName>
    </submittedName>
</protein>
<gene>
    <name evidence="2" type="ORF">Vafri_18366</name>
</gene>
<evidence type="ECO:0000313" key="2">
    <source>
        <dbReference type="EMBL" id="GIL64450.1"/>
    </source>
</evidence>
<dbReference type="EMBL" id="BNCO01000066">
    <property type="protein sequence ID" value="GIL64450.1"/>
    <property type="molecule type" value="Genomic_DNA"/>
</dbReference>
<feature type="region of interest" description="Disordered" evidence="1">
    <location>
        <begin position="26"/>
        <end position="114"/>
    </location>
</feature>
<dbReference type="Proteomes" id="UP000747399">
    <property type="component" value="Unassembled WGS sequence"/>
</dbReference>
<accession>A0A8J4FBR4</accession>
<organism evidence="2 3">
    <name type="scientific">Volvox africanus</name>
    <dbReference type="NCBI Taxonomy" id="51714"/>
    <lineage>
        <taxon>Eukaryota</taxon>
        <taxon>Viridiplantae</taxon>
        <taxon>Chlorophyta</taxon>
        <taxon>core chlorophytes</taxon>
        <taxon>Chlorophyceae</taxon>
        <taxon>CS clade</taxon>
        <taxon>Chlamydomonadales</taxon>
        <taxon>Volvocaceae</taxon>
        <taxon>Volvox</taxon>
    </lineage>
</organism>
<keyword evidence="3" id="KW-1185">Reference proteome</keyword>
<comment type="caution">
    <text evidence="2">The sequence shown here is derived from an EMBL/GenBank/DDBJ whole genome shotgun (WGS) entry which is preliminary data.</text>
</comment>
<feature type="region of interest" description="Disordered" evidence="1">
    <location>
        <begin position="142"/>
        <end position="161"/>
    </location>
</feature>
<evidence type="ECO:0000256" key="1">
    <source>
        <dbReference type="SAM" id="MobiDB-lite"/>
    </source>
</evidence>
<reference evidence="2" key="1">
    <citation type="journal article" date="2021" name="Proc. Natl. Acad. Sci. U.S.A.">
        <title>Three genomes in the algal genus Volvox reveal the fate of a haploid sex-determining region after a transition to homothallism.</title>
        <authorList>
            <person name="Yamamoto K."/>
            <person name="Hamaji T."/>
            <person name="Kawai-Toyooka H."/>
            <person name="Matsuzaki R."/>
            <person name="Takahashi F."/>
            <person name="Nishimura Y."/>
            <person name="Kawachi M."/>
            <person name="Noguchi H."/>
            <person name="Minakuchi Y."/>
            <person name="Umen J.G."/>
            <person name="Toyoda A."/>
            <person name="Nozaki H."/>
        </authorList>
    </citation>
    <scope>NUCLEOTIDE SEQUENCE</scope>
    <source>
        <strain evidence="2">NIES-3780</strain>
    </source>
</reference>
<name>A0A8J4FBR4_9CHLO</name>
<sequence length="205" mass="21187">MVATAGPGPPEDSAKAGRHVLVAFRARCTVRPGKSNRTRSTRPSPPSPNAITGVNPPMPPGWPNSHSFSSWLSSSRPPTADQAGGGVRRGAPPRMASSSAASGPTKTTALRGAPPPTTALWYGCISPLAVLAAARRPRARTWTATGIGPPKSEPRTRIMRSSAASAPSMVVERSAPGGVMYVFVPHASLPGTALRSIENPGADMR</sequence>
<dbReference type="AlphaFoldDB" id="A0A8J4FBR4"/>